<evidence type="ECO:0000313" key="1">
    <source>
        <dbReference type="EMBL" id="SVB75967.1"/>
    </source>
</evidence>
<reference evidence="1" key="1">
    <citation type="submission" date="2018-05" db="EMBL/GenBank/DDBJ databases">
        <authorList>
            <person name="Lanie J.A."/>
            <person name="Ng W.-L."/>
            <person name="Kazmierczak K.M."/>
            <person name="Andrzejewski T.M."/>
            <person name="Davidsen T.M."/>
            <person name="Wayne K.J."/>
            <person name="Tettelin H."/>
            <person name="Glass J.I."/>
            <person name="Rusch D."/>
            <person name="Podicherti R."/>
            <person name="Tsui H.-C.T."/>
            <person name="Winkler M.E."/>
        </authorList>
    </citation>
    <scope>NUCLEOTIDE SEQUENCE</scope>
</reference>
<gene>
    <name evidence="1" type="ORF">METZ01_LOCUS228821</name>
</gene>
<name>A0A382GMV1_9ZZZZ</name>
<organism evidence="1">
    <name type="scientific">marine metagenome</name>
    <dbReference type="NCBI Taxonomy" id="408172"/>
    <lineage>
        <taxon>unclassified sequences</taxon>
        <taxon>metagenomes</taxon>
        <taxon>ecological metagenomes</taxon>
    </lineage>
</organism>
<proteinExistence type="predicted"/>
<sequence>VKHLLLTTIATVFFLLFGDINEVNAGDPLTYEVVGDTVTIKDC</sequence>
<feature type="non-terminal residue" evidence="1">
    <location>
        <position position="43"/>
    </location>
</feature>
<dbReference type="AlphaFoldDB" id="A0A382GMV1"/>
<accession>A0A382GMV1</accession>
<dbReference type="EMBL" id="UINC01056208">
    <property type="protein sequence ID" value="SVB75967.1"/>
    <property type="molecule type" value="Genomic_DNA"/>
</dbReference>
<feature type="non-terminal residue" evidence="1">
    <location>
        <position position="1"/>
    </location>
</feature>
<protein>
    <submittedName>
        <fullName evidence="1">Uncharacterized protein</fullName>
    </submittedName>
</protein>